<protein>
    <recommendedName>
        <fullName evidence="4">DUF4232 domain-containing protein</fullName>
    </recommendedName>
</protein>
<keyword evidence="3" id="KW-1185">Reference proteome</keyword>
<feature type="compositionally biased region" description="Low complexity" evidence="1">
    <location>
        <begin position="15"/>
        <end position="29"/>
    </location>
</feature>
<dbReference type="Proteomes" id="UP000327143">
    <property type="component" value="Chromosome"/>
</dbReference>
<feature type="region of interest" description="Disordered" evidence="1">
    <location>
        <begin position="1"/>
        <end position="42"/>
    </location>
</feature>
<name>A0ABX6AAA6_STRVD</name>
<reference evidence="2 3" key="1">
    <citation type="submission" date="2017-09" db="EMBL/GenBank/DDBJ databases">
        <authorList>
            <person name="Lee N."/>
            <person name="Cho B.-K."/>
        </authorList>
    </citation>
    <scope>NUCLEOTIDE SEQUENCE [LARGE SCALE GENOMIC DNA]</scope>
    <source>
        <strain evidence="2 3">ATCC 39115</strain>
    </source>
</reference>
<organism evidence="2 3">
    <name type="scientific">Streptomyces viridosporus T7A</name>
    <dbReference type="NCBI Taxonomy" id="665577"/>
    <lineage>
        <taxon>Bacteria</taxon>
        <taxon>Bacillati</taxon>
        <taxon>Actinomycetota</taxon>
        <taxon>Actinomycetes</taxon>
        <taxon>Kitasatosporales</taxon>
        <taxon>Streptomycetaceae</taxon>
        <taxon>Streptomyces</taxon>
    </lineage>
</organism>
<evidence type="ECO:0000313" key="3">
    <source>
        <dbReference type="Proteomes" id="UP000327143"/>
    </source>
</evidence>
<gene>
    <name evidence="2" type="ORF">CP969_04850</name>
</gene>
<sequence length="216" mass="21243">MGAAARGKTGRRTANRTTHGGTMAATTPTDRTRRAGTRRRAGAAAALTLLAAVTALGCGGPDEQDGTFRGGDGRVPQSRSASPSPKPPSAGHVARAEPSVPAADGHDVGACADGNCEIAVSEPVTLRFEGPAGSVTLSVTGVGPNRIEYTVKSGNGRSRAGVGGPGQGCLTVLRGNGSGTSCGPVGTRPPRAETGAVVVRAATGEDGTALLHVVSG</sequence>
<evidence type="ECO:0008006" key="4">
    <source>
        <dbReference type="Google" id="ProtNLM"/>
    </source>
</evidence>
<accession>A0ABX6AAA6</accession>
<feature type="region of interest" description="Disordered" evidence="1">
    <location>
        <begin position="59"/>
        <end position="106"/>
    </location>
</feature>
<proteinExistence type="predicted"/>
<evidence type="ECO:0000313" key="2">
    <source>
        <dbReference type="EMBL" id="QEU84083.1"/>
    </source>
</evidence>
<evidence type="ECO:0000256" key="1">
    <source>
        <dbReference type="SAM" id="MobiDB-lite"/>
    </source>
</evidence>
<dbReference type="EMBL" id="CP023700">
    <property type="protein sequence ID" value="QEU84083.1"/>
    <property type="molecule type" value="Genomic_DNA"/>
</dbReference>